<dbReference type="RefSeq" id="WP_248955766.1">
    <property type="nucleotide sequence ID" value="NZ_JAKIKU010000005.1"/>
</dbReference>
<evidence type="ECO:0000313" key="3">
    <source>
        <dbReference type="Proteomes" id="UP001202134"/>
    </source>
</evidence>
<keyword evidence="1" id="KW-0732">Signal</keyword>
<gene>
    <name evidence="2" type="ORF">L2737_11320</name>
</gene>
<dbReference type="EMBL" id="JAKIKU010000005">
    <property type="protein sequence ID" value="MCL1045915.1"/>
    <property type="molecule type" value="Genomic_DNA"/>
</dbReference>
<accession>A0ABT0KPY1</accession>
<proteinExistence type="predicted"/>
<dbReference type="Proteomes" id="UP001202134">
    <property type="component" value="Unassembled WGS sequence"/>
</dbReference>
<sequence length="133" mass="14594">MKALMIKLVAVASFSMLMTSVQAHETFELTTSNDGTYIQSFEFSNGQSLVIAEGRIEPRSIGSITIKLFKDLYVGDFTQGIVIPRDGTILNVGVMEDTDQVQKVKITTVTAGSGNYQSSQLICVENNKLFECE</sequence>
<feature type="signal peptide" evidence="1">
    <location>
        <begin position="1"/>
        <end position="23"/>
    </location>
</feature>
<organism evidence="2 3">
    <name type="scientific">Shewanella electrodiphila</name>
    <dbReference type="NCBI Taxonomy" id="934143"/>
    <lineage>
        <taxon>Bacteria</taxon>
        <taxon>Pseudomonadati</taxon>
        <taxon>Pseudomonadota</taxon>
        <taxon>Gammaproteobacteria</taxon>
        <taxon>Alteromonadales</taxon>
        <taxon>Shewanellaceae</taxon>
        <taxon>Shewanella</taxon>
    </lineage>
</organism>
<evidence type="ECO:0000256" key="1">
    <source>
        <dbReference type="SAM" id="SignalP"/>
    </source>
</evidence>
<reference evidence="2 3" key="1">
    <citation type="submission" date="2022-01" db="EMBL/GenBank/DDBJ databases">
        <title>Whole genome-based taxonomy of the Shewanellaceae.</title>
        <authorList>
            <person name="Martin-Rodriguez A.J."/>
        </authorList>
    </citation>
    <scope>NUCLEOTIDE SEQUENCE [LARGE SCALE GENOMIC DNA]</scope>
    <source>
        <strain evidence="2 3">DSM 24955</strain>
    </source>
</reference>
<feature type="chain" id="PRO_5045405304" evidence="1">
    <location>
        <begin position="24"/>
        <end position="133"/>
    </location>
</feature>
<dbReference type="Pfam" id="PF16743">
    <property type="entry name" value="PliI"/>
    <property type="match status" value="1"/>
</dbReference>
<comment type="caution">
    <text evidence="2">The sequence shown here is derived from an EMBL/GenBank/DDBJ whole genome shotgun (WGS) entry which is preliminary data.</text>
</comment>
<protein>
    <submittedName>
        <fullName evidence="2">PliI family lysozyme inhibitor of I-type lysozyme</fullName>
    </submittedName>
</protein>
<evidence type="ECO:0000313" key="2">
    <source>
        <dbReference type="EMBL" id="MCL1045915.1"/>
    </source>
</evidence>
<dbReference type="InterPro" id="IPR031948">
    <property type="entry name" value="PliI"/>
</dbReference>
<dbReference type="InterPro" id="IPR038643">
    <property type="entry name" value="PliI_sf"/>
</dbReference>
<dbReference type="Gene3D" id="2.40.128.460">
    <property type="entry name" value="Periplasmic lysozyme inhibitor of I-type lysozyme"/>
    <property type="match status" value="1"/>
</dbReference>
<keyword evidence="3" id="KW-1185">Reference proteome</keyword>
<name>A0ABT0KPY1_9GAMM</name>